<dbReference type="RefSeq" id="WP_107590041.1">
    <property type="nucleotide sequence ID" value="NZ_JAIBNU010000001.1"/>
</dbReference>
<sequence length="92" mass="10662">MTIVLGYFASIYIMFNRVETYYGEVNKSKSKILLYSKEDRHITSLSKLSKWKTSKNGDILKVQYTDQKGVILNIHTVKGNEVSNDIMKKLQQ</sequence>
<dbReference type="EMBL" id="QXRZ01000006">
    <property type="protein sequence ID" value="RIL42193.1"/>
    <property type="molecule type" value="Genomic_DNA"/>
</dbReference>
<dbReference type="Proteomes" id="UP000283576">
    <property type="component" value="Unassembled WGS sequence"/>
</dbReference>
<gene>
    <name evidence="1" type="ORF">BUZ01_10480</name>
</gene>
<organism evidence="1 2">
    <name type="scientific">Staphylococcus gallinarum</name>
    <dbReference type="NCBI Taxonomy" id="1293"/>
    <lineage>
        <taxon>Bacteria</taxon>
        <taxon>Bacillati</taxon>
        <taxon>Bacillota</taxon>
        <taxon>Bacilli</taxon>
        <taxon>Bacillales</taxon>
        <taxon>Staphylococcaceae</taxon>
        <taxon>Staphylococcus</taxon>
    </lineage>
</organism>
<comment type="caution">
    <text evidence="1">The sequence shown here is derived from an EMBL/GenBank/DDBJ whole genome shotgun (WGS) entry which is preliminary data.</text>
</comment>
<protein>
    <submittedName>
        <fullName evidence="1">Uncharacterized protein</fullName>
    </submittedName>
</protein>
<dbReference type="AlphaFoldDB" id="A0A2T4SVR4"/>
<evidence type="ECO:0000313" key="1">
    <source>
        <dbReference type="EMBL" id="RIL42193.1"/>
    </source>
</evidence>
<name>A0A2T4SVR4_STAGA</name>
<reference evidence="1 2" key="1">
    <citation type="journal article" date="2016" name="Front. Microbiol.">
        <title>Comprehensive Phylogenetic Analysis of Bovine Non-aureus Staphylococci Species Based on Whole-Genome Sequencing.</title>
        <authorList>
            <person name="Naushad S."/>
            <person name="Barkema H.W."/>
            <person name="Luby C."/>
            <person name="Condas L.A."/>
            <person name="Nobrega D.B."/>
            <person name="Carson D.A."/>
            <person name="De Buck J."/>
        </authorList>
    </citation>
    <scope>NUCLEOTIDE SEQUENCE [LARGE SCALE GENOMIC DNA]</scope>
    <source>
        <strain evidence="1 2">SNUC 1388</strain>
    </source>
</reference>
<evidence type="ECO:0000313" key="2">
    <source>
        <dbReference type="Proteomes" id="UP000283576"/>
    </source>
</evidence>
<accession>A0A2T4SVR4</accession>
<proteinExistence type="predicted"/>